<evidence type="ECO:0000313" key="2">
    <source>
        <dbReference type="Proteomes" id="UP001642484"/>
    </source>
</evidence>
<sequence>MKNDWFFWFPDQWHTFHQERKPVFADEFKTRARQPGWHPDVANTVNGIMQISLDFCMWVRHLQTTSASSIMFVGIATRSIIHVCSISLPPFQWDMQARQLSRRQRDLRR</sequence>
<reference evidence="1 2" key="1">
    <citation type="submission" date="2024-02" db="EMBL/GenBank/DDBJ databases">
        <authorList>
            <person name="Chen Y."/>
            <person name="Shah S."/>
            <person name="Dougan E. K."/>
            <person name="Thang M."/>
            <person name="Chan C."/>
        </authorList>
    </citation>
    <scope>NUCLEOTIDE SEQUENCE [LARGE SCALE GENOMIC DNA]</scope>
</reference>
<gene>
    <name evidence="1" type="ORF">CCMP2556_LOCUS43346</name>
</gene>
<dbReference type="EMBL" id="CAXAMN010024807">
    <property type="protein sequence ID" value="CAK9090176.1"/>
    <property type="molecule type" value="Genomic_DNA"/>
</dbReference>
<protein>
    <submittedName>
        <fullName evidence="1">Uncharacterized protein</fullName>
    </submittedName>
</protein>
<comment type="caution">
    <text evidence="1">The sequence shown here is derived from an EMBL/GenBank/DDBJ whole genome shotgun (WGS) entry which is preliminary data.</text>
</comment>
<proteinExistence type="predicted"/>
<accession>A0ABP0QT85</accession>
<organism evidence="1 2">
    <name type="scientific">Durusdinium trenchii</name>
    <dbReference type="NCBI Taxonomy" id="1381693"/>
    <lineage>
        <taxon>Eukaryota</taxon>
        <taxon>Sar</taxon>
        <taxon>Alveolata</taxon>
        <taxon>Dinophyceae</taxon>
        <taxon>Suessiales</taxon>
        <taxon>Symbiodiniaceae</taxon>
        <taxon>Durusdinium</taxon>
    </lineage>
</organism>
<keyword evidence="2" id="KW-1185">Reference proteome</keyword>
<evidence type="ECO:0000313" key="1">
    <source>
        <dbReference type="EMBL" id="CAK9090176.1"/>
    </source>
</evidence>
<name>A0ABP0QT85_9DINO</name>
<dbReference type="Proteomes" id="UP001642484">
    <property type="component" value="Unassembled WGS sequence"/>
</dbReference>